<dbReference type="SUPFAM" id="SSF109604">
    <property type="entry name" value="HD-domain/PDEase-like"/>
    <property type="match status" value="1"/>
</dbReference>
<dbReference type="AlphaFoldDB" id="A0A3E3E8C4"/>
<dbReference type="STRING" id="1123313.GCA_000420345_00155"/>
<evidence type="ECO:0000313" key="1">
    <source>
        <dbReference type="EMBL" id="MDB7981273.1"/>
    </source>
</evidence>
<name>A0A3E3E8C4_9FIRM</name>
<dbReference type="RefSeq" id="WP_117445332.1">
    <property type="nucleotide sequence ID" value="NZ_CALCIP010000037.1"/>
</dbReference>
<gene>
    <name evidence="2" type="ORF">DXC78_01175</name>
    <name evidence="1" type="ORF">PND82_00385</name>
</gene>
<dbReference type="GO" id="GO:0016787">
    <property type="term" value="F:hydrolase activity"/>
    <property type="evidence" value="ECO:0007669"/>
    <property type="project" value="UniProtKB-KW"/>
</dbReference>
<keyword evidence="2" id="KW-0378">Hydrolase</keyword>
<proteinExistence type="predicted"/>
<organism evidence="2 3">
    <name type="scientific">Faecalicoccus pleomorphus</name>
    <dbReference type="NCBI Taxonomy" id="1323"/>
    <lineage>
        <taxon>Bacteria</taxon>
        <taxon>Bacillati</taxon>
        <taxon>Bacillota</taxon>
        <taxon>Erysipelotrichia</taxon>
        <taxon>Erysipelotrichales</taxon>
        <taxon>Erysipelotrichaceae</taxon>
        <taxon>Faecalicoccus</taxon>
    </lineage>
</organism>
<accession>A0A3E3E8C4</accession>
<evidence type="ECO:0000313" key="2">
    <source>
        <dbReference type="EMBL" id="RGD78041.1"/>
    </source>
</evidence>
<dbReference type="Gene3D" id="1.10.3210.10">
    <property type="entry name" value="Hypothetical protein af1432"/>
    <property type="match status" value="1"/>
</dbReference>
<dbReference type="EMBL" id="QUSK01000002">
    <property type="protein sequence ID" value="RGD78041.1"/>
    <property type="molecule type" value="Genomic_DNA"/>
</dbReference>
<sequence length="193" mass="22504">MNRKEEFIETYKKYIQRDGSQEFLDYLCSAKSDFFTAPASTRFHGNYPGGLVDHSLHVFSCLKDYLSRNRVKDVYGMEYSDESIAIVSLLHDVCKINVYKESVRNKKVNGEWVQVPFYEFDDKMPYGHGEKSVYMITPFMKLSREEAFAIRYHMGFSNDDPAKNVGYTFEHFPLAFALSTADMEATYFCDEQQ</sequence>
<reference evidence="2 3" key="1">
    <citation type="submission" date="2018-08" db="EMBL/GenBank/DDBJ databases">
        <title>A genome reference for cultivated species of the human gut microbiota.</title>
        <authorList>
            <person name="Zou Y."/>
            <person name="Xue W."/>
            <person name="Luo G."/>
        </authorList>
    </citation>
    <scope>NUCLEOTIDE SEQUENCE [LARGE SCALE GENOMIC DNA]</scope>
    <source>
        <strain evidence="2 3">TF08-11</strain>
    </source>
</reference>
<dbReference type="EMBL" id="JAQLXO010000001">
    <property type="protein sequence ID" value="MDB7981273.1"/>
    <property type="molecule type" value="Genomic_DNA"/>
</dbReference>
<reference evidence="1" key="2">
    <citation type="submission" date="2023-01" db="EMBL/GenBank/DDBJ databases">
        <title>Human gut microbiome strain richness.</title>
        <authorList>
            <person name="Chen-Liaw A."/>
        </authorList>
    </citation>
    <scope>NUCLEOTIDE SEQUENCE</scope>
    <source>
        <strain evidence="1">D8_m1001271B151109d0_201107</strain>
    </source>
</reference>
<evidence type="ECO:0000313" key="3">
    <source>
        <dbReference type="Proteomes" id="UP000260721"/>
    </source>
</evidence>
<protein>
    <submittedName>
        <fullName evidence="2">Hydrolase</fullName>
    </submittedName>
</protein>
<dbReference type="Proteomes" id="UP000260721">
    <property type="component" value="Unassembled WGS sequence"/>
</dbReference>
<comment type="caution">
    <text evidence="2">The sequence shown here is derived from an EMBL/GenBank/DDBJ whole genome shotgun (WGS) entry which is preliminary data.</text>
</comment>
<dbReference type="Proteomes" id="UP001212981">
    <property type="component" value="Unassembled WGS sequence"/>
</dbReference>